<dbReference type="PANTHER" id="PTHR30313:SF2">
    <property type="entry name" value="DNA PRIMASE"/>
    <property type="match status" value="1"/>
</dbReference>
<name>A0A6M4PF93_9ACTN</name>
<keyword evidence="2" id="KW-1185">Reference proteome</keyword>
<gene>
    <name evidence="1" type="ORF">HKX69_05740</name>
</gene>
<dbReference type="CDD" id="cd01029">
    <property type="entry name" value="TOPRIM_primases"/>
    <property type="match status" value="1"/>
</dbReference>
<proteinExistence type="predicted"/>
<dbReference type="GO" id="GO:0005737">
    <property type="term" value="C:cytoplasm"/>
    <property type="evidence" value="ECO:0007669"/>
    <property type="project" value="TreeGrafter"/>
</dbReference>
<reference evidence="1 2" key="1">
    <citation type="submission" date="2020-05" db="EMBL/GenBank/DDBJ databases">
        <authorList>
            <person name="Li K."/>
        </authorList>
    </citation>
    <scope>NUCLEOTIDE SEQUENCE [LARGE SCALE GENOMIC DNA]</scope>
    <source>
        <strain evidence="2">jing01</strain>
    </source>
</reference>
<protein>
    <submittedName>
        <fullName evidence="1">Topoisomerase</fullName>
    </submittedName>
</protein>
<dbReference type="Pfam" id="PF13155">
    <property type="entry name" value="Toprim_2"/>
    <property type="match status" value="1"/>
</dbReference>
<dbReference type="InterPro" id="IPR050219">
    <property type="entry name" value="DnaG_primase"/>
</dbReference>
<dbReference type="GO" id="GO:0006269">
    <property type="term" value="P:DNA replication, synthesis of primer"/>
    <property type="evidence" value="ECO:0007669"/>
    <property type="project" value="TreeGrafter"/>
</dbReference>
<accession>A0A6M4PF93</accession>
<dbReference type="KEGG" id="sarg:HKX69_05740"/>
<dbReference type="Proteomes" id="UP000502641">
    <property type="component" value="Chromosome"/>
</dbReference>
<dbReference type="InterPro" id="IPR034154">
    <property type="entry name" value="TOPRIM_DnaG/twinkle"/>
</dbReference>
<evidence type="ECO:0000313" key="1">
    <source>
        <dbReference type="EMBL" id="QJS09084.1"/>
    </source>
</evidence>
<dbReference type="EMBL" id="CP053189">
    <property type="protein sequence ID" value="QJS09084.1"/>
    <property type="molecule type" value="Genomic_DNA"/>
</dbReference>
<organism evidence="1 2">
    <name type="scientific">Streptomyces argyrophylli</name>
    <dbReference type="NCBI Taxonomy" id="2726118"/>
    <lineage>
        <taxon>Bacteria</taxon>
        <taxon>Bacillati</taxon>
        <taxon>Actinomycetota</taxon>
        <taxon>Actinomycetes</taxon>
        <taxon>Kitasatosporales</taxon>
        <taxon>Streptomycetaceae</taxon>
        <taxon>Streptomyces</taxon>
    </lineage>
</organism>
<dbReference type="AlphaFoldDB" id="A0A6M4PF93"/>
<dbReference type="SUPFAM" id="SSF56731">
    <property type="entry name" value="DNA primase core"/>
    <property type="match status" value="1"/>
</dbReference>
<dbReference type="Gene3D" id="3.40.1360.10">
    <property type="match status" value="1"/>
</dbReference>
<sequence>MSGSVEAARTYHQQYKGSPAEEYIRARGLGDVADRFGLGYVGSALTGHEHRTGSLVLPYLRPAQGPHGVATIRFRCIADECVRDENGNYLAPTQKENHRGHGKYLTLPGDQPRLFNTKALITDSPFVVITEGEADAMVWESVGVPAIAYQGTSTWRDHFFPALWGFKVVYIIADGDKPGMEAAEKLAASLPNAKVIVLGDGHDSNSFLHEYGAEALRERIGL</sequence>
<dbReference type="PANTHER" id="PTHR30313">
    <property type="entry name" value="DNA PRIMASE"/>
    <property type="match status" value="1"/>
</dbReference>
<evidence type="ECO:0000313" key="2">
    <source>
        <dbReference type="Proteomes" id="UP000502641"/>
    </source>
</evidence>